<evidence type="ECO:0000313" key="2">
    <source>
        <dbReference type="EMBL" id="AOS97122.1"/>
    </source>
</evidence>
<dbReference type="KEGG" id="micc:AUP74_01691"/>
<dbReference type="InterPro" id="IPR011893">
    <property type="entry name" value="Selenoprotein_Rdx-typ"/>
</dbReference>
<dbReference type="PANTHER" id="PTHR36417">
    <property type="entry name" value="SELENOPROTEIN DOMAIN PROTEIN (AFU_ORTHOLOGUE AFUA_1G05220)"/>
    <property type="match status" value="1"/>
</dbReference>
<dbReference type="SUPFAM" id="SSF52833">
    <property type="entry name" value="Thioredoxin-like"/>
    <property type="match status" value="1"/>
</dbReference>
<dbReference type="Proteomes" id="UP000095672">
    <property type="component" value="Chromosome"/>
</dbReference>
<dbReference type="RefSeq" id="WP_226999923.1">
    <property type="nucleotide sequence ID" value="NZ_CP014143.1"/>
</dbReference>
<dbReference type="EMBL" id="CP014143">
    <property type="protein sequence ID" value="AOS97122.1"/>
    <property type="molecule type" value="Genomic_DNA"/>
</dbReference>
<accession>A0A1C9W7J3</accession>
<dbReference type="Gene3D" id="3.40.30.10">
    <property type="entry name" value="Glutaredoxin"/>
    <property type="match status" value="1"/>
</dbReference>
<keyword evidence="1" id="KW-0676">Redox-active center</keyword>
<dbReference type="PATRIC" id="fig|1769779.3.peg.1691"/>
<name>A0A1C9W7J3_9GAMM</name>
<dbReference type="PANTHER" id="PTHR36417:SF2">
    <property type="entry name" value="SELENOPROTEIN DOMAIN PROTEIN (AFU_ORTHOLOGUE AFUA_1G05220)"/>
    <property type="match status" value="1"/>
</dbReference>
<reference evidence="3" key="1">
    <citation type="submission" date="2016-01" db="EMBL/GenBank/DDBJ databases">
        <title>Complete genome sequence of Microbulbifer sp. CCB-MM1, a halophile isolated from Matang Mangrove Forest, Perak.</title>
        <authorList>
            <person name="Moh T.H."/>
            <person name="Dinesh B."/>
            <person name="Lau N.-S."/>
            <person name="Go F."/>
            <person name="Alexander Chong S.-C."/>
        </authorList>
    </citation>
    <scope>NUCLEOTIDE SEQUENCE [LARGE SCALE GENOMIC DNA]</scope>
    <source>
        <strain evidence="3">CCB-MM1</strain>
    </source>
</reference>
<organism evidence="2 3">
    <name type="scientific">Microbulbifer aggregans</name>
    <dbReference type="NCBI Taxonomy" id="1769779"/>
    <lineage>
        <taxon>Bacteria</taxon>
        <taxon>Pseudomonadati</taxon>
        <taxon>Pseudomonadota</taxon>
        <taxon>Gammaproteobacteria</taxon>
        <taxon>Cellvibrionales</taxon>
        <taxon>Microbulbiferaceae</taxon>
        <taxon>Microbulbifer</taxon>
    </lineage>
</organism>
<dbReference type="STRING" id="1769779.AUP74_01691"/>
<sequence>MKPSVTIRYCSQCNWMLRATWMAQELLHTFAEDLQGVTLEPVTGGAFEIFADGELLWERKRDGGFPSAKELKRRLRDLLFPDRELGHLDRP</sequence>
<dbReference type="NCBIfam" id="TIGR02174">
    <property type="entry name" value="CXXU_selWTH"/>
    <property type="match status" value="1"/>
</dbReference>
<keyword evidence="3" id="KW-1185">Reference proteome</keyword>
<gene>
    <name evidence="2" type="ORF">AUP74_01691</name>
</gene>
<evidence type="ECO:0000256" key="1">
    <source>
        <dbReference type="ARBA" id="ARBA00023284"/>
    </source>
</evidence>
<evidence type="ECO:0000313" key="3">
    <source>
        <dbReference type="Proteomes" id="UP000095672"/>
    </source>
</evidence>
<proteinExistence type="predicted"/>
<dbReference type="InterPro" id="IPR036249">
    <property type="entry name" value="Thioredoxin-like_sf"/>
</dbReference>
<dbReference type="AlphaFoldDB" id="A0A1C9W7J3"/>
<protein>
    <submittedName>
        <fullName evidence="2">Rdx family protein</fullName>
    </submittedName>
</protein>
<dbReference type="Pfam" id="PF10262">
    <property type="entry name" value="Rdx"/>
    <property type="match status" value="1"/>
</dbReference>